<dbReference type="Proteomes" id="UP001057418">
    <property type="component" value="Segment"/>
</dbReference>
<sequence>MARKFTKKDVRPWRVCTRQGKTLTNKRGERLDQFSGYADAQAVADKIPGAVAVRA</sequence>
<reference evidence="1" key="1">
    <citation type="submission" date="2022-05" db="EMBL/GenBank/DDBJ databases">
        <authorList>
            <person name="Ruan C."/>
        </authorList>
    </citation>
    <scope>NUCLEOTIDE SEQUENCE</scope>
</reference>
<name>A0A9E7SGS5_9CAUD</name>
<proteinExistence type="predicted"/>
<accession>A0A9E7SGS5</accession>
<dbReference type="EMBL" id="ON528933">
    <property type="protein sequence ID" value="USL85060.1"/>
    <property type="molecule type" value="Genomic_DNA"/>
</dbReference>
<keyword evidence="2" id="KW-1185">Reference proteome</keyword>
<organism evidence="1 2">
    <name type="scientific">Arthrobacter phage SWEP2</name>
    <dbReference type="NCBI Taxonomy" id="2945958"/>
    <lineage>
        <taxon>Viruses</taxon>
        <taxon>Duplodnaviria</taxon>
        <taxon>Heunggongvirae</taxon>
        <taxon>Uroviricota</taxon>
        <taxon>Caudoviricetes</taxon>
        <taxon>Casidaviridae</taxon>
        <taxon>Swepdovirus</taxon>
        <taxon>Swepdovirus SWEP2</taxon>
    </lineage>
</organism>
<evidence type="ECO:0000313" key="2">
    <source>
        <dbReference type="Proteomes" id="UP001057418"/>
    </source>
</evidence>
<protein>
    <submittedName>
        <fullName evidence="1">Uncharacterized protein</fullName>
    </submittedName>
</protein>
<evidence type="ECO:0000313" key="1">
    <source>
        <dbReference type="EMBL" id="USL85060.1"/>
    </source>
</evidence>